<gene>
    <name evidence="3" type="ORF">VTJ83DRAFT_5866</name>
</gene>
<feature type="compositionally biased region" description="Basic and acidic residues" evidence="1">
    <location>
        <begin position="1103"/>
        <end position="1113"/>
    </location>
</feature>
<dbReference type="PANTHER" id="PTHR39147:SF1">
    <property type="entry name" value="PROTEIN SPT21"/>
    <property type="match status" value="1"/>
</dbReference>
<feature type="compositionally biased region" description="Polar residues" evidence="1">
    <location>
        <begin position="245"/>
        <end position="262"/>
    </location>
</feature>
<feature type="compositionally biased region" description="Polar residues" evidence="1">
    <location>
        <begin position="1021"/>
        <end position="1051"/>
    </location>
</feature>
<feature type="region of interest" description="Disordered" evidence="1">
    <location>
        <begin position="1188"/>
        <end position="1229"/>
    </location>
</feature>
<feature type="compositionally biased region" description="Pro residues" evidence="1">
    <location>
        <begin position="756"/>
        <end position="768"/>
    </location>
</feature>
<evidence type="ECO:0000313" key="3">
    <source>
        <dbReference type="EMBL" id="KAL2266514.1"/>
    </source>
</evidence>
<feature type="compositionally biased region" description="Polar residues" evidence="1">
    <location>
        <begin position="657"/>
        <end position="666"/>
    </location>
</feature>
<feature type="compositionally biased region" description="Polar residues" evidence="1">
    <location>
        <begin position="490"/>
        <end position="511"/>
    </location>
</feature>
<dbReference type="EMBL" id="JAZGUE010000005">
    <property type="protein sequence ID" value="KAL2266514.1"/>
    <property type="molecule type" value="Genomic_DNA"/>
</dbReference>
<dbReference type="InterPro" id="IPR042403">
    <property type="entry name" value="Spt21/Ams2"/>
</dbReference>
<feature type="region of interest" description="Disordered" evidence="1">
    <location>
        <begin position="1294"/>
        <end position="1338"/>
    </location>
</feature>
<feature type="region of interest" description="Disordered" evidence="1">
    <location>
        <begin position="39"/>
        <end position="75"/>
    </location>
</feature>
<dbReference type="RefSeq" id="XP_070865241.1">
    <property type="nucleotide sequence ID" value="XM_071012513.1"/>
</dbReference>
<feature type="compositionally biased region" description="Pro residues" evidence="1">
    <location>
        <begin position="1131"/>
        <end position="1142"/>
    </location>
</feature>
<feature type="compositionally biased region" description="Low complexity" evidence="1">
    <location>
        <begin position="1316"/>
        <end position="1331"/>
    </location>
</feature>
<keyword evidence="4" id="KW-1185">Reference proteome</keyword>
<feature type="compositionally biased region" description="Low complexity" evidence="1">
    <location>
        <begin position="551"/>
        <end position="572"/>
    </location>
</feature>
<proteinExistence type="predicted"/>
<reference evidence="3 4" key="1">
    <citation type="journal article" date="2024" name="Commun. Biol.">
        <title>Comparative genomic analysis of thermophilic fungi reveals convergent evolutionary adaptations and gene losses.</title>
        <authorList>
            <person name="Steindorff A.S."/>
            <person name="Aguilar-Pontes M.V."/>
            <person name="Robinson A.J."/>
            <person name="Andreopoulos B."/>
            <person name="LaButti K."/>
            <person name="Kuo A."/>
            <person name="Mondo S."/>
            <person name="Riley R."/>
            <person name="Otillar R."/>
            <person name="Haridas S."/>
            <person name="Lipzen A."/>
            <person name="Grimwood J."/>
            <person name="Schmutz J."/>
            <person name="Clum A."/>
            <person name="Reid I.D."/>
            <person name="Moisan M.C."/>
            <person name="Butler G."/>
            <person name="Nguyen T.T.M."/>
            <person name="Dewar K."/>
            <person name="Conant G."/>
            <person name="Drula E."/>
            <person name="Henrissat B."/>
            <person name="Hansel C."/>
            <person name="Singer S."/>
            <person name="Hutchinson M.I."/>
            <person name="de Vries R.P."/>
            <person name="Natvig D.O."/>
            <person name="Powell A.J."/>
            <person name="Tsang A."/>
            <person name="Grigoriev I.V."/>
        </authorList>
    </citation>
    <scope>NUCLEOTIDE SEQUENCE [LARGE SCALE GENOMIC DNA]</scope>
    <source>
        <strain evidence="3 4">ATCC 22073</strain>
    </source>
</reference>
<feature type="compositionally biased region" description="Basic and acidic residues" evidence="1">
    <location>
        <begin position="952"/>
        <end position="962"/>
    </location>
</feature>
<feature type="domain" description="Ams2/SPT21 N-terminal" evidence="2">
    <location>
        <begin position="76"/>
        <end position="210"/>
    </location>
</feature>
<protein>
    <recommendedName>
        <fullName evidence="2">Ams2/SPT21 N-terminal domain-containing protein</fullName>
    </recommendedName>
</protein>
<dbReference type="InterPro" id="IPR013088">
    <property type="entry name" value="Znf_NHR/GATA"/>
</dbReference>
<feature type="compositionally biased region" description="Polar residues" evidence="1">
    <location>
        <begin position="593"/>
        <end position="603"/>
    </location>
</feature>
<dbReference type="Proteomes" id="UP001600064">
    <property type="component" value="Unassembled WGS sequence"/>
</dbReference>
<accession>A0ABR4D828</accession>
<feature type="compositionally biased region" description="Low complexity" evidence="1">
    <location>
        <begin position="704"/>
        <end position="713"/>
    </location>
</feature>
<dbReference type="GeneID" id="98127157"/>
<dbReference type="InterPro" id="IPR057725">
    <property type="entry name" value="Ams2-SPT21_N"/>
</dbReference>
<dbReference type="Gene3D" id="3.30.50.10">
    <property type="entry name" value="Erythroid Transcription Factor GATA-1, subunit A"/>
    <property type="match status" value="1"/>
</dbReference>
<evidence type="ECO:0000313" key="4">
    <source>
        <dbReference type="Proteomes" id="UP001600064"/>
    </source>
</evidence>
<sequence>MESVVFFSPNLRRPPSPTIPTAFSLFDGIGIEGTSASPLRALHPSPNMATASSPWMAPAQPHPPASQPAGSDELTMQSRPMGLKVHYSFDRDNQVHCLARWPHILQIQTVPLDEKTTIGVVDLRTCLQAVAQSSPELLNQQENDYSVYAYDYSEPDVPLVGQGMLSWAMDPQRGAQQQQLVTGRVTRNLLALLNSGSRDTLEVKLKFAAVSRMPIRSDCPPAEPTSAPRIAPISNETASEWNSFLQSNPMMGHTGNTSTVSSPALPPAQLSQYATSSFVENRPVEMRSEGYPPQQPSLSQQQQPPPPRPGSIPPPNSFPPVPIAPASRAGSVAPIPPRPQSSASNAPIAAGPSARPTPEPAPQPRSSRPGSRSRSKQPTGRPRGRPRKRPVETGNTSAVEEATDADEAAPPKKRAMVTRTEYSPIAPFGAAPESLRVAASTSGSLRTMRPVGAGVEGPAANHLQDVPRAPTPIPDRQLLPRKRAVDLSRTESMMSMDQSIASTPPMVQNLAQDARSPAPSNAQSPDHGYSPEDSTGDLNSSPPVPRTAAYLRSSPPASSPTLPTLSMPPLDSGFMSGGLEDMFDDEDLLQGLSRDTTQEQSLPAPSPPVLTKPSACKNARRQQRATFPFHEVNPGPPELLPTKSIYNPTGKLKALSRQASVTTPQSMLEKPPTRPLTGSDAAPTPAMSEPELTPYHQETPAYDQSQSQSQPQPQVTPGPDASLESAASQNVPPPAPEPLQTAPQNGHAEPSAQQPLPVPARPLPIPQRPEPEPALQCDGLPAAGPSSRPASQGRPTSGAAMPTAPAREPATESLLTLPQIPATEPPCPPSDPDPPRYSKNFVKKQSIKEKLQSAIEKGDPPPFCSNCGAIETPTWRKIWTQDHEGVPGFHEFSDKPGCVTMIEVLERDENEQPSRYRMVKKNLGPMDDKKKWIETLLCNPCGIWLGKFKVHRPPDRWDKDAARLNQPRKKKAGNSKSKKSRAKSEAPPNPTSEAYLTTDPFGPLDSDLPTGNGMQMPPQGPVQTEANPLNFQSSPRQRLLGSTHSRGSGTADSPVRVDDELGTTRRLLFPSPRRDGVPKTLGELHFNSTPTPAAPQDGAKQARGKENDAHPERPGTPVADDLEQELFGTPPKRPSTPPPKPAVHPFKTPTRPTPSHRPITRSISRSIRSGMPNKSPSQLLAAHLLQQTPTKTPRSASGQYLHPGSASKRRTPRHSGGGGGGHDGHFMDASDPNHLMMHFDSPFTATLNQLLSEANDFIGGSPSRQVHGHDGLDLSGLDMDREFGNFLSTDLVMPSSPPVVRGGSGSGRGRGKRLGAEQFGGALEQQQQQGQQHEDEEEMWARHLAGNVEEKERRI</sequence>
<feature type="compositionally biased region" description="Basic residues" evidence="1">
    <location>
        <begin position="966"/>
        <end position="981"/>
    </location>
</feature>
<dbReference type="PANTHER" id="PTHR39147">
    <property type="entry name" value="PROTEIN SPT21"/>
    <property type="match status" value="1"/>
</dbReference>
<comment type="caution">
    <text evidence="3">The sequence shown here is derived from an EMBL/GenBank/DDBJ whole genome shotgun (WGS) entry which is preliminary data.</text>
</comment>
<dbReference type="Pfam" id="PF25823">
    <property type="entry name" value="Ams2-SPT21_N"/>
    <property type="match status" value="1"/>
</dbReference>
<feature type="compositionally biased region" description="Polar residues" evidence="1">
    <location>
        <begin position="1188"/>
        <end position="1198"/>
    </location>
</feature>
<evidence type="ECO:0000256" key="1">
    <source>
        <dbReference type="SAM" id="MobiDB-lite"/>
    </source>
</evidence>
<feature type="compositionally biased region" description="Pro residues" evidence="1">
    <location>
        <begin position="303"/>
        <end position="323"/>
    </location>
</feature>
<dbReference type="SUPFAM" id="SSF57716">
    <property type="entry name" value="Glucocorticoid receptor-like (DNA-binding domain)"/>
    <property type="match status" value="1"/>
</dbReference>
<feature type="region of interest" description="Disordered" evidence="1">
    <location>
        <begin position="285"/>
        <end position="417"/>
    </location>
</feature>
<feature type="region of interest" description="Disordered" evidence="1">
    <location>
        <begin position="245"/>
        <end position="267"/>
    </location>
</feature>
<evidence type="ECO:0000259" key="2">
    <source>
        <dbReference type="Pfam" id="PF25823"/>
    </source>
</evidence>
<feature type="compositionally biased region" description="Pro residues" evidence="1">
    <location>
        <begin position="823"/>
        <end position="832"/>
    </location>
</feature>
<feature type="region of interest" description="Disordered" evidence="1">
    <location>
        <begin position="952"/>
        <end position="1159"/>
    </location>
</feature>
<feature type="region of interest" description="Disordered" evidence="1">
    <location>
        <begin position="448"/>
        <end position="839"/>
    </location>
</feature>
<organism evidence="3 4">
    <name type="scientific">Remersonia thermophila</name>
    <dbReference type="NCBI Taxonomy" id="72144"/>
    <lineage>
        <taxon>Eukaryota</taxon>
        <taxon>Fungi</taxon>
        <taxon>Dikarya</taxon>
        <taxon>Ascomycota</taxon>
        <taxon>Pezizomycotina</taxon>
        <taxon>Sordariomycetes</taxon>
        <taxon>Sordariomycetidae</taxon>
        <taxon>Sordariales</taxon>
        <taxon>Sordariales incertae sedis</taxon>
        <taxon>Remersonia</taxon>
    </lineage>
</organism>
<name>A0ABR4D828_9PEZI</name>
<feature type="compositionally biased region" description="Polar residues" evidence="1">
    <location>
        <begin position="532"/>
        <end position="541"/>
    </location>
</feature>